<evidence type="ECO:0000313" key="1">
    <source>
        <dbReference type="EMBL" id="KAB1075458.1"/>
    </source>
</evidence>
<protein>
    <submittedName>
        <fullName evidence="1">Uncharacterized protein</fullName>
    </submittedName>
</protein>
<dbReference type="OrthoDB" id="8003682at2"/>
<reference evidence="1 2" key="1">
    <citation type="submission" date="2019-09" db="EMBL/GenBank/DDBJ databases">
        <title>YIM 48816 draft genome.</title>
        <authorList>
            <person name="Jiang L."/>
        </authorList>
    </citation>
    <scope>NUCLEOTIDE SEQUENCE [LARGE SCALE GENOMIC DNA]</scope>
    <source>
        <strain evidence="1 2">YIM 48816</strain>
    </source>
</reference>
<dbReference type="Proteomes" id="UP000474159">
    <property type="component" value="Unassembled WGS sequence"/>
</dbReference>
<name>A0A6L3SRN4_9HYPH</name>
<organism evidence="1 2">
    <name type="scientific">Methylobacterium soli</name>
    <dbReference type="NCBI Taxonomy" id="553447"/>
    <lineage>
        <taxon>Bacteria</taxon>
        <taxon>Pseudomonadati</taxon>
        <taxon>Pseudomonadota</taxon>
        <taxon>Alphaproteobacteria</taxon>
        <taxon>Hyphomicrobiales</taxon>
        <taxon>Methylobacteriaceae</taxon>
        <taxon>Methylobacterium</taxon>
    </lineage>
</organism>
<accession>A0A6L3SRN4</accession>
<keyword evidence="2" id="KW-1185">Reference proteome</keyword>
<proteinExistence type="predicted"/>
<comment type="caution">
    <text evidence="1">The sequence shown here is derived from an EMBL/GenBank/DDBJ whole genome shotgun (WGS) entry which is preliminary data.</text>
</comment>
<sequence length="87" mass="9538">MDESPTLGELYSANTVTYRDLEAAIDAYMTGLQTFRLPGAEGFEVDVAAAVQANSFARYVQRRGDVTVDAKRAAVRTAILLARPEKR</sequence>
<dbReference type="EMBL" id="VZZK01000034">
    <property type="protein sequence ID" value="KAB1075458.1"/>
    <property type="molecule type" value="Genomic_DNA"/>
</dbReference>
<evidence type="ECO:0000313" key="2">
    <source>
        <dbReference type="Proteomes" id="UP000474159"/>
    </source>
</evidence>
<dbReference type="AlphaFoldDB" id="A0A6L3SRN4"/>
<dbReference type="RefSeq" id="WP_151003485.1">
    <property type="nucleotide sequence ID" value="NZ_BPQY01000470.1"/>
</dbReference>
<gene>
    <name evidence="1" type="ORF">F6X53_25180</name>
</gene>